<reference evidence="1" key="1">
    <citation type="submission" date="2014-09" db="EMBL/GenBank/DDBJ databases">
        <authorList>
            <person name="Magalhaes I.L.F."/>
            <person name="Oliveira U."/>
            <person name="Santos F.R."/>
            <person name="Vidigal T.H.D.A."/>
            <person name="Brescovit A.D."/>
            <person name="Santos A.J."/>
        </authorList>
    </citation>
    <scope>NUCLEOTIDE SEQUENCE</scope>
    <source>
        <tissue evidence="1">Shoot tissue taken approximately 20 cm above the soil surface</tissue>
    </source>
</reference>
<proteinExistence type="predicted"/>
<dbReference type="EMBL" id="GBRH01179480">
    <property type="protein sequence ID" value="JAE18416.1"/>
    <property type="molecule type" value="Transcribed_RNA"/>
</dbReference>
<name>A0A0A9G796_ARUDO</name>
<dbReference type="AlphaFoldDB" id="A0A0A9G796"/>
<sequence>MTRTLRKLSFPRNLILSHLSQLIIIKTLRYFILSIVGRTADDMTSNDLVSVKLTFLSSSTFL</sequence>
<evidence type="ECO:0000313" key="1">
    <source>
        <dbReference type="EMBL" id="JAE18416.1"/>
    </source>
</evidence>
<organism evidence="1">
    <name type="scientific">Arundo donax</name>
    <name type="common">Giant reed</name>
    <name type="synonym">Donax arundinaceus</name>
    <dbReference type="NCBI Taxonomy" id="35708"/>
    <lineage>
        <taxon>Eukaryota</taxon>
        <taxon>Viridiplantae</taxon>
        <taxon>Streptophyta</taxon>
        <taxon>Embryophyta</taxon>
        <taxon>Tracheophyta</taxon>
        <taxon>Spermatophyta</taxon>
        <taxon>Magnoliopsida</taxon>
        <taxon>Liliopsida</taxon>
        <taxon>Poales</taxon>
        <taxon>Poaceae</taxon>
        <taxon>PACMAD clade</taxon>
        <taxon>Arundinoideae</taxon>
        <taxon>Arundineae</taxon>
        <taxon>Arundo</taxon>
    </lineage>
</organism>
<protein>
    <submittedName>
        <fullName evidence="1">Uncharacterized protein</fullName>
    </submittedName>
</protein>
<accession>A0A0A9G796</accession>
<reference evidence="1" key="2">
    <citation type="journal article" date="2015" name="Data Brief">
        <title>Shoot transcriptome of the giant reed, Arundo donax.</title>
        <authorList>
            <person name="Barrero R.A."/>
            <person name="Guerrero F.D."/>
            <person name="Moolhuijzen P."/>
            <person name="Goolsby J.A."/>
            <person name="Tidwell J."/>
            <person name="Bellgard S.E."/>
            <person name="Bellgard M.I."/>
        </authorList>
    </citation>
    <scope>NUCLEOTIDE SEQUENCE</scope>
    <source>
        <tissue evidence="1">Shoot tissue taken approximately 20 cm above the soil surface</tissue>
    </source>
</reference>